<dbReference type="AlphaFoldDB" id="A0A0U1P1S0"/>
<evidence type="ECO:0000256" key="1">
    <source>
        <dbReference type="SAM" id="MobiDB-lite"/>
    </source>
</evidence>
<dbReference type="Pfam" id="PF10531">
    <property type="entry name" value="SLBB"/>
    <property type="match status" value="1"/>
</dbReference>
<dbReference type="GO" id="GO:0015627">
    <property type="term" value="C:type II protein secretion system complex"/>
    <property type="evidence" value="ECO:0007669"/>
    <property type="project" value="TreeGrafter"/>
</dbReference>
<dbReference type="GO" id="GO:0006281">
    <property type="term" value="P:DNA repair"/>
    <property type="evidence" value="ECO:0007669"/>
    <property type="project" value="InterPro"/>
</dbReference>
<dbReference type="Gene3D" id="1.10.150.310">
    <property type="entry name" value="Tex RuvX-like domain-like"/>
    <property type="match status" value="1"/>
</dbReference>
<dbReference type="SMART" id="SM00278">
    <property type="entry name" value="HhH1"/>
    <property type="match status" value="2"/>
</dbReference>
<keyword evidence="2" id="KW-0472">Membrane</keyword>
<feature type="compositionally biased region" description="Polar residues" evidence="1">
    <location>
        <begin position="132"/>
        <end position="147"/>
    </location>
</feature>
<keyword evidence="2" id="KW-0812">Transmembrane</keyword>
<dbReference type="EMBL" id="CVRB01000004">
    <property type="protein sequence ID" value="CRK84206.1"/>
    <property type="molecule type" value="Genomic_DNA"/>
</dbReference>
<feature type="domain" description="Helix-hairpin-helix DNA-binding motif class 1" evidence="3">
    <location>
        <begin position="158"/>
        <end position="177"/>
    </location>
</feature>
<dbReference type="InterPro" id="IPR010994">
    <property type="entry name" value="RuvA_2-like"/>
</dbReference>
<evidence type="ECO:0000313" key="4">
    <source>
        <dbReference type="EMBL" id="CRK84206.1"/>
    </source>
</evidence>
<keyword evidence="4" id="KW-0675">Receptor</keyword>
<keyword evidence="5" id="KW-1185">Reference proteome</keyword>
<dbReference type="NCBIfam" id="TIGR00426">
    <property type="entry name" value="competence protein ComEA helix-hairpin-helix repeat region"/>
    <property type="match status" value="1"/>
</dbReference>
<dbReference type="RefSeq" id="WP_090637642.1">
    <property type="nucleotide sequence ID" value="NZ_CVRB01000004.1"/>
</dbReference>
<organism evidence="4 5">
    <name type="scientific">Neobacillus massiliamazoniensis</name>
    <dbReference type="NCBI Taxonomy" id="1499688"/>
    <lineage>
        <taxon>Bacteria</taxon>
        <taxon>Bacillati</taxon>
        <taxon>Bacillota</taxon>
        <taxon>Bacilli</taxon>
        <taxon>Bacillales</taxon>
        <taxon>Bacillaceae</taxon>
        <taxon>Neobacillus</taxon>
    </lineage>
</organism>
<sequence>MKDWMIAHKMHLVAAGLIALAGIYYVYFYNPVTIASPKIDGVENQLSSEAGKKEKDTKQPSEKIIVDVKGQVKHPGVYESSKGERVGDLITRAGGPTETADENKVNFAEHVQDEMVIYIPAKGEESSAVEAGTSNASATPGSTSSNQEKININKADASQLQTLPGIGSAKAAAIIAYRDKSGPFNTVEDLKNISGIGEKTFEKLKDLIAVH</sequence>
<feature type="region of interest" description="Disordered" evidence="1">
    <location>
        <begin position="128"/>
        <end position="147"/>
    </location>
</feature>
<dbReference type="OrthoDB" id="9790239at2"/>
<keyword evidence="4" id="KW-0238">DNA-binding</keyword>
<feature type="transmembrane region" description="Helical" evidence="2">
    <location>
        <begin position="12"/>
        <end position="29"/>
    </location>
</feature>
<dbReference type="InterPro" id="IPR019554">
    <property type="entry name" value="Soluble_ligand-bd"/>
</dbReference>
<dbReference type="Gene3D" id="3.10.560.10">
    <property type="entry name" value="Outer membrane lipoprotein wza domain like"/>
    <property type="match status" value="1"/>
</dbReference>
<dbReference type="InterPro" id="IPR004509">
    <property type="entry name" value="Competence_ComEA_HhH"/>
</dbReference>
<keyword evidence="2" id="KW-1133">Transmembrane helix</keyword>
<accession>A0A0U1P1S0</accession>
<proteinExistence type="predicted"/>
<dbReference type="PANTHER" id="PTHR21180">
    <property type="entry name" value="ENDONUCLEASE/EXONUCLEASE/PHOSPHATASE FAMILY DOMAIN-CONTAINING PROTEIN 1"/>
    <property type="match status" value="1"/>
</dbReference>
<reference evidence="5" key="1">
    <citation type="submission" date="2015-05" db="EMBL/GenBank/DDBJ databases">
        <authorList>
            <person name="Urmite Genomes"/>
        </authorList>
    </citation>
    <scope>NUCLEOTIDE SEQUENCE [LARGE SCALE GENOMIC DNA]</scope>
    <source>
        <strain evidence="5">LF1</strain>
    </source>
</reference>
<dbReference type="SUPFAM" id="SSF47781">
    <property type="entry name" value="RuvA domain 2-like"/>
    <property type="match status" value="1"/>
</dbReference>
<dbReference type="InterPro" id="IPR051675">
    <property type="entry name" value="Endo/Exo/Phosphatase_dom_1"/>
</dbReference>
<feature type="domain" description="Helix-hairpin-helix DNA-binding motif class 1" evidence="3">
    <location>
        <begin position="188"/>
        <end position="207"/>
    </location>
</feature>
<gene>
    <name evidence="4" type="ORF">BN000_04208</name>
</gene>
<dbReference type="GO" id="GO:0003677">
    <property type="term" value="F:DNA binding"/>
    <property type="evidence" value="ECO:0007669"/>
    <property type="project" value="UniProtKB-KW"/>
</dbReference>
<dbReference type="Pfam" id="PF12836">
    <property type="entry name" value="HHH_3"/>
    <property type="match status" value="1"/>
</dbReference>
<protein>
    <submittedName>
        <fullName evidence="4">Membrane bound high-affinity DNA-binding receptor</fullName>
    </submittedName>
</protein>
<evidence type="ECO:0000313" key="5">
    <source>
        <dbReference type="Proteomes" id="UP000199087"/>
    </source>
</evidence>
<name>A0A0U1P1S0_9BACI</name>
<dbReference type="Proteomes" id="UP000199087">
    <property type="component" value="Unassembled WGS sequence"/>
</dbReference>
<dbReference type="GO" id="GO:0015628">
    <property type="term" value="P:protein secretion by the type II secretion system"/>
    <property type="evidence" value="ECO:0007669"/>
    <property type="project" value="TreeGrafter"/>
</dbReference>
<evidence type="ECO:0000259" key="3">
    <source>
        <dbReference type="SMART" id="SM00278"/>
    </source>
</evidence>
<dbReference type="InterPro" id="IPR003583">
    <property type="entry name" value="Hlx-hairpin-Hlx_DNA-bd_motif"/>
</dbReference>
<dbReference type="STRING" id="1499688.BN000_04208"/>
<dbReference type="PANTHER" id="PTHR21180:SF32">
    <property type="entry name" value="ENDONUCLEASE_EXONUCLEASE_PHOSPHATASE FAMILY DOMAIN-CONTAINING PROTEIN 1"/>
    <property type="match status" value="1"/>
</dbReference>
<evidence type="ECO:0000256" key="2">
    <source>
        <dbReference type="SAM" id="Phobius"/>
    </source>
</evidence>